<name>F5R8R1_METUF</name>
<dbReference type="InterPro" id="IPR005588">
    <property type="entry name" value="MucB_RseB"/>
</dbReference>
<evidence type="ECO:0000256" key="1">
    <source>
        <dbReference type="ARBA" id="ARBA00004418"/>
    </source>
</evidence>
<proteinExistence type="inferred from homology"/>
<evidence type="ECO:0000256" key="2">
    <source>
        <dbReference type="ARBA" id="ARBA00008150"/>
    </source>
</evidence>
<keyword evidence="8" id="KW-1185">Reference proteome</keyword>
<evidence type="ECO:0000256" key="3">
    <source>
        <dbReference type="ARBA" id="ARBA00022729"/>
    </source>
</evidence>
<comment type="caution">
    <text evidence="7">The sequence shown here is derived from an EMBL/GenBank/DDBJ whole genome shotgun (WGS) entry which is preliminary data.</text>
</comment>
<keyword evidence="3" id="KW-0732">Signal</keyword>
<sequence>MLAGLLIGQVALAQGQPEALSLLGRAVSASQKTSYVGTFVYQSGASVETSRIAHYVDTEGNSIERLEVLDGSPREVIRVNDDVRCYLPKEKMIIEDRRGTRKTFPSLLPEAVAALGDFYTVRKGAPVRVAGFDTQTVMLEPKDGFRYGHMFWIESQSGLLMKARMVNEKGEPIEQFAFAQLQIGPPLTRDDVQSRLAASATGWKVHAANSTQAQNADLGWTVNADVPGFRQIAGMRRSLGPDRQDMVHMVFSDGLAAISVFIEPYRKDDGNQVGPMKHGAVNVFKRRVAGFVVTALGEVPAHSVQRMAEAVGPKR</sequence>
<protein>
    <submittedName>
        <fullName evidence="7">Sigma factor regulatory protein</fullName>
    </submittedName>
</protein>
<dbReference type="GO" id="GO:0045152">
    <property type="term" value="F:antisigma factor binding"/>
    <property type="evidence" value="ECO:0007669"/>
    <property type="project" value="TreeGrafter"/>
</dbReference>
<evidence type="ECO:0000259" key="6">
    <source>
        <dbReference type="Pfam" id="PF17188"/>
    </source>
</evidence>
<dbReference type="Gene3D" id="2.50.20.10">
    <property type="entry name" value="Lipoprotein localisation LolA/LolB/LppX"/>
    <property type="match status" value="1"/>
</dbReference>
<dbReference type="Gene3D" id="3.30.200.100">
    <property type="entry name" value="MucB/RseB, C-terminal domain"/>
    <property type="match status" value="1"/>
</dbReference>
<evidence type="ECO:0000256" key="4">
    <source>
        <dbReference type="ARBA" id="ARBA00022764"/>
    </source>
</evidence>
<feature type="domain" description="MucB/RseB N-terminal" evidence="5">
    <location>
        <begin position="19"/>
        <end position="195"/>
    </location>
</feature>
<dbReference type="GO" id="GO:0030288">
    <property type="term" value="C:outer membrane-bounded periplasmic space"/>
    <property type="evidence" value="ECO:0007669"/>
    <property type="project" value="TreeGrafter"/>
</dbReference>
<dbReference type="InterPro" id="IPR033434">
    <property type="entry name" value="MucB/RseB_N"/>
</dbReference>
<gene>
    <name evidence="7" type="ORF">METUNv1_00626</name>
</gene>
<dbReference type="CDD" id="cd16327">
    <property type="entry name" value="RseB"/>
    <property type="match status" value="1"/>
</dbReference>
<evidence type="ECO:0000313" key="8">
    <source>
        <dbReference type="Proteomes" id="UP000005019"/>
    </source>
</evidence>
<reference evidence="7 8" key="1">
    <citation type="journal article" date="2011" name="J. Bacteriol.">
        <title>Genome sequence of Methyloversatilis universalis FAM5T, a methylotrophic representative of the order Rhodocyclales.</title>
        <authorList>
            <person name="Kittichotirat W."/>
            <person name="Good N.M."/>
            <person name="Hall R."/>
            <person name="Bringel F."/>
            <person name="Lajus A."/>
            <person name="Medigue C."/>
            <person name="Smalley N.E."/>
            <person name="Beck D."/>
            <person name="Bumgarner R."/>
            <person name="Vuilleumier S."/>
            <person name="Kalyuzhnaya M.G."/>
        </authorList>
    </citation>
    <scope>NUCLEOTIDE SEQUENCE [LARGE SCALE GENOMIC DNA]</scope>
    <source>
        <strain evidence="8">ATCC BAA-1314 / JCM 13912 / FAM5</strain>
    </source>
</reference>
<dbReference type="eggNOG" id="COG3026">
    <property type="taxonomic scope" value="Bacteria"/>
</dbReference>
<keyword evidence="4" id="KW-0574">Periplasm</keyword>
<comment type="similarity">
    <text evidence="2">Belongs to the RseB family.</text>
</comment>
<evidence type="ECO:0000313" key="7">
    <source>
        <dbReference type="EMBL" id="EGK72801.1"/>
    </source>
</evidence>
<accession>F5R8R1</accession>
<feature type="domain" description="MucB/RseB C-terminal" evidence="6">
    <location>
        <begin position="215"/>
        <end position="311"/>
    </location>
</feature>
<evidence type="ECO:0000259" key="5">
    <source>
        <dbReference type="Pfam" id="PF03888"/>
    </source>
</evidence>
<dbReference type="PIRSF" id="PIRSF005427">
    <property type="entry name" value="RseB"/>
    <property type="match status" value="1"/>
</dbReference>
<dbReference type="InterPro" id="IPR033436">
    <property type="entry name" value="MucB/RseB_C"/>
</dbReference>
<dbReference type="Pfam" id="PF17188">
    <property type="entry name" value="MucB_RseB_C"/>
    <property type="match status" value="1"/>
</dbReference>
<dbReference type="InterPro" id="IPR038484">
    <property type="entry name" value="MucB/RseB_C_sf"/>
</dbReference>
<dbReference type="AlphaFoldDB" id="F5R8R1"/>
<dbReference type="STRING" id="1000565.METUNv1_00626"/>
<dbReference type="EMBL" id="AFHG01000030">
    <property type="protein sequence ID" value="EGK72801.1"/>
    <property type="molecule type" value="Genomic_DNA"/>
</dbReference>
<organism evidence="7 8">
    <name type="scientific">Methyloversatilis universalis (strain ATCC BAA-1314 / DSM 25237 / JCM 13912 / CCUG 52030 / FAM5)</name>
    <dbReference type="NCBI Taxonomy" id="1000565"/>
    <lineage>
        <taxon>Bacteria</taxon>
        <taxon>Pseudomonadati</taxon>
        <taxon>Pseudomonadota</taxon>
        <taxon>Betaproteobacteria</taxon>
        <taxon>Nitrosomonadales</taxon>
        <taxon>Sterolibacteriaceae</taxon>
        <taxon>Methyloversatilis</taxon>
    </lineage>
</organism>
<dbReference type="PANTHER" id="PTHR38782:SF1">
    <property type="entry name" value="SIGMA-E FACTOR REGULATORY PROTEIN RSEB"/>
    <property type="match status" value="1"/>
</dbReference>
<dbReference type="Proteomes" id="UP000005019">
    <property type="component" value="Unassembled WGS sequence"/>
</dbReference>
<dbReference type="GO" id="GO:0032885">
    <property type="term" value="P:regulation of polysaccharide biosynthetic process"/>
    <property type="evidence" value="ECO:0007669"/>
    <property type="project" value="TreeGrafter"/>
</dbReference>
<dbReference type="Pfam" id="PF03888">
    <property type="entry name" value="MucB_RseB"/>
    <property type="match status" value="1"/>
</dbReference>
<comment type="subcellular location">
    <subcellularLocation>
        <location evidence="1">Periplasm</location>
    </subcellularLocation>
</comment>
<dbReference type="PANTHER" id="PTHR38782">
    <property type="match status" value="1"/>
</dbReference>